<dbReference type="Proteomes" id="UP001175271">
    <property type="component" value="Unassembled WGS sequence"/>
</dbReference>
<dbReference type="GO" id="GO:0016020">
    <property type="term" value="C:membrane"/>
    <property type="evidence" value="ECO:0007669"/>
    <property type="project" value="UniProtKB-SubCell"/>
</dbReference>
<dbReference type="InterPro" id="IPR011993">
    <property type="entry name" value="PH-like_dom_sf"/>
</dbReference>
<sequence length="289" mass="31265">MDRRRVKDGIIKRYQNALIGSRWKNTYAVLYSDSTFAWYDREGGSNVGSVLLKDISPHIRVGQQCGQLPGSGSTQSTDASKTGLVGLSLNIPRPNIPNEYSIYHLVAVGSNTSAERFFWFLCSSDEDFNSWHSQIVTTVLNCLSPQITTPTRSIPQTPSTPLLPIGFEHLNNRVQTTVSTNPSETYQPHVSRPTYPLRDSMPSPNAPSHLQLSTSSSSPQPPLPPNAHLPAPPQSQSSTSNTSNSDASPSPKKKGVMSKFFGGARTLAPVVTVGVQLGKLGGAVYELTS</sequence>
<feature type="compositionally biased region" description="Low complexity" evidence="3">
    <location>
        <begin position="234"/>
        <end position="250"/>
    </location>
</feature>
<dbReference type="AlphaFoldDB" id="A0AA39LY76"/>
<dbReference type="PANTHER" id="PTHR14309">
    <property type="entry name" value="EXPRESSED PROTEIN"/>
    <property type="match status" value="1"/>
</dbReference>
<evidence type="ECO:0000313" key="6">
    <source>
        <dbReference type="Proteomes" id="UP001175271"/>
    </source>
</evidence>
<accession>A0AA39LY76</accession>
<name>A0AA39LY76_9BILA</name>
<keyword evidence="6" id="KW-1185">Reference proteome</keyword>
<feature type="domain" description="PH" evidence="4">
    <location>
        <begin position="4"/>
        <end position="140"/>
    </location>
</feature>
<evidence type="ECO:0000256" key="2">
    <source>
        <dbReference type="ARBA" id="ARBA00023136"/>
    </source>
</evidence>
<evidence type="ECO:0000256" key="1">
    <source>
        <dbReference type="ARBA" id="ARBA00004370"/>
    </source>
</evidence>
<keyword evidence="2" id="KW-0472">Membrane</keyword>
<dbReference type="Gene3D" id="2.30.29.30">
    <property type="entry name" value="Pleckstrin-homology domain (PH domain)/Phosphotyrosine-binding domain (PTB)"/>
    <property type="match status" value="1"/>
</dbReference>
<gene>
    <name evidence="5" type="ORF">QR680_006945</name>
</gene>
<dbReference type="PROSITE" id="PS50003">
    <property type="entry name" value="PH_DOMAIN"/>
    <property type="match status" value="1"/>
</dbReference>
<dbReference type="SMART" id="SM00233">
    <property type="entry name" value="PH"/>
    <property type="match status" value="1"/>
</dbReference>
<evidence type="ECO:0000259" key="4">
    <source>
        <dbReference type="PROSITE" id="PS50003"/>
    </source>
</evidence>
<proteinExistence type="predicted"/>
<protein>
    <recommendedName>
        <fullName evidence="4">PH domain-containing protein</fullName>
    </recommendedName>
</protein>
<dbReference type="GO" id="GO:0045595">
    <property type="term" value="P:regulation of cell differentiation"/>
    <property type="evidence" value="ECO:0007669"/>
    <property type="project" value="TreeGrafter"/>
</dbReference>
<organism evidence="5 6">
    <name type="scientific">Steinernema hermaphroditum</name>
    <dbReference type="NCBI Taxonomy" id="289476"/>
    <lineage>
        <taxon>Eukaryota</taxon>
        <taxon>Metazoa</taxon>
        <taxon>Ecdysozoa</taxon>
        <taxon>Nematoda</taxon>
        <taxon>Chromadorea</taxon>
        <taxon>Rhabditida</taxon>
        <taxon>Tylenchina</taxon>
        <taxon>Panagrolaimomorpha</taxon>
        <taxon>Strongyloidoidea</taxon>
        <taxon>Steinernematidae</taxon>
        <taxon>Steinernema</taxon>
    </lineage>
</organism>
<evidence type="ECO:0000313" key="5">
    <source>
        <dbReference type="EMBL" id="KAK0413689.1"/>
    </source>
</evidence>
<dbReference type="SUPFAM" id="SSF50729">
    <property type="entry name" value="PH domain-like"/>
    <property type="match status" value="1"/>
</dbReference>
<dbReference type="InterPro" id="IPR001849">
    <property type="entry name" value="PH_domain"/>
</dbReference>
<feature type="compositionally biased region" description="Pro residues" evidence="3">
    <location>
        <begin position="219"/>
        <end position="233"/>
    </location>
</feature>
<feature type="region of interest" description="Disordered" evidence="3">
    <location>
        <begin position="178"/>
        <end position="256"/>
    </location>
</feature>
<feature type="compositionally biased region" description="Low complexity" evidence="3">
    <location>
        <begin position="206"/>
        <end position="218"/>
    </location>
</feature>
<feature type="compositionally biased region" description="Polar residues" evidence="3">
    <location>
        <begin position="178"/>
        <end position="188"/>
    </location>
</feature>
<comment type="subcellular location">
    <subcellularLocation>
        <location evidence="1">Membrane</location>
    </subcellularLocation>
</comment>
<comment type="caution">
    <text evidence="5">The sequence shown here is derived from an EMBL/GenBank/DDBJ whole genome shotgun (WGS) entry which is preliminary data.</text>
</comment>
<evidence type="ECO:0000256" key="3">
    <source>
        <dbReference type="SAM" id="MobiDB-lite"/>
    </source>
</evidence>
<dbReference type="EMBL" id="JAUCMV010000003">
    <property type="protein sequence ID" value="KAK0413689.1"/>
    <property type="molecule type" value="Genomic_DNA"/>
</dbReference>
<reference evidence="5" key="1">
    <citation type="submission" date="2023-06" db="EMBL/GenBank/DDBJ databases">
        <title>Genomic analysis of the entomopathogenic nematode Steinernema hermaphroditum.</title>
        <authorList>
            <person name="Schwarz E.M."/>
            <person name="Heppert J.K."/>
            <person name="Baniya A."/>
            <person name="Schwartz H.T."/>
            <person name="Tan C.-H."/>
            <person name="Antoshechkin I."/>
            <person name="Sternberg P.W."/>
            <person name="Goodrich-Blair H."/>
            <person name="Dillman A.R."/>
        </authorList>
    </citation>
    <scope>NUCLEOTIDE SEQUENCE</scope>
    <source>
        <strain evidence="5">PS9179</strain>
        <tissue evidence="5">Whole animal</tissue>
    </source>
</reference>
<dbReference type="PANTHER" id="PTHR14309:SF12">
    <property type="entry name" value="PH DOMAIN-CONTAINING PROTEIN"/>
    <property type="match status" value="1"/>
</dbReference>
<dbReference type="InterPro" id="IPR039680">
    <property type="entry name" value="PLEKHB1/2"/>
</dbReference>